<evidence type="ECO:0000256" key="1">
    <source>
        <dbReference type="SAM" id="MobiDB-lite"/>
    </source>
</evidence>
<proteinExistence type="predicted"/>
<gene>
    <name evidence="2" type="ORF">PLEPLA_LOCUS39877</name>
</gene>
<feature type="compositionally biased region" description="Basic and acidic residues" evidence="1">
    <location>
        <begin position="152"/>
        <end position="163"/>
    </location>
</feature>
<sequence length="163" mass="17516">MAHFTADAPTSRSISRSIFNSLANKTPRYLNFPFSEKQLPPTTRREQSTVFRQRTIIPDVEALTLIVTASHSPANCPTATGAPVEASQQPLVSSSGCVLFHGSHRVQVGAEPAEVEKGRPNNSNPVEKKASELLASGTGLIARGQGSITQSKTDKKHQQVDVL</sequence>
<protein>
    <submittedName>
        <fullName evidence="2">Uncharacterized protein</fullName>
    </submittedName>
</protein>
<accession>A0A9N7VMZ7</accession>
<comment type="caution">
    <text evidence="2">The sequence shown here is derived from an EMBL/GenBank/DDBJ whole genome shotgun (WGS) entry which is preliminary data.</text>
</comment>
<dbReference type="Proteomes" id="UP001153269">
    <property type="component" value="Unassembled WGS sequence"/>
</dbReference>
<name>A0A9N7VMZ7_PLEPL</name>
<evidence type="ECO:0000313" key="3">
    <source>
        <dbReference type="Proteomes" id="UP001153269"/>
    </source>
</evidence>
<dbReference type="AlphaFoldDB" id="A0A9N7VMZ7"/>
<feature type="region of interest" description="Disordered" evidence="1">
    <location>
        <begin position="110"/>
        <end position="130"/>
    </location>
</feature>
<organism evidence="2 3">
    <name type="scientific">Pleuronectes platessa</name>
    <name type="common">European plaice</name>
    <dbReference type="NCBI Taxonomy" id="8262"/>
    <lineage>
        <taxon>Eukaryota</taxon>
        <taxon>Metazoa</taxon>
        <taxon>Chordata</taxon>
        <taxon>Craniata</taxon>
        <taxon>Vertebrata</taxon>
        <taxon>Euteleostomi</taxon>
        <taxon>Actinopterygii</taxon>
        <taxon>Neopterygii</taxon>
        <taxon>Teleostei</taxon>
        <taxon>Neoteleostei</taxon>
        <taxon>Acanthomorphata</taxon>
        <taxon>Carangaria</taxon>
        <taxon>Pleuronectiformes</taxon>
        <taxon>Pleuronectoidei</taxon>
        <taxon>Pleuronectidae</taxon>
        <taxon>Pleuronectes</taxon>
    </lineage>
</organism>
<keyword evidence="3" id="KW-1185">Reference proteome</keyword>
<dbReference type="EMBL" id="CADEAL010004116">
    <property type="protein sequence ID" value="CAB1452138.1"/>
    <property type="molecule type" value="Genomic_DNA"/>
</dbReference>
<reference evidence="2" key="1">
    <citation type="submission" date="2020-03" db="EMBL/GenBank/DDBJ databases">
        <authorList>
            <person name="Weist P."/>
        </authorList>
    </citation>
    <scope>NUCLEOTIDE SEQUENCE</scope>
</reference>
<feature type="region of interest" description="Disordered" evidence="1">
    <location>
        <begin position="144"/>
        <end position="163"/>
    </location>
</feature>
<evidence type="ECO:0000313" key="2">
    <source>
        <dbReference type="EMBL" id="CAB1452138.1"/>
    </source>
</evidence>